<name>A0ABP0RK11_9DINO</name>
<keyword evidence="2" id="KW-1185">Reference proteome</keyword>
<proteinExistence type="predicted"/>
<dbReference type="Proteomes" id="UP001642464">
    <property type="component" value="Unassembled WGS sequence"/>
</dbReference>
<accession>A0ABP0RK11</accession>
<evidence type="ECO:0000313" key="1">
    <source>
        <dbReference type="EMBL" id="CAK9100947.1"/>
    </source>
</evidence>
<organism evidence="1 2">
    <name type="scientific">Durusdinium trenchii</name>
    <dbReference type="NCBI Taxonomy" id="1381693"/>
    <lineage>
        <taxon>Eukaryota</taxon>
        <taxon>Sar</taxon>
        <taxon>Alveolata</taxon>
        <taxon>Dinophyceae</taxon>
        <taxon>Suessiales</taxon>
        <taxon>Symbiodiniaceae</taxon>
        <taxon>Durusdinium</taxon>
    </lineage>
</organism>
<evidence type="ECO:0000313" key="2">
    <source>
        <dbReference type="Proteomes" id="UP001642464"/>
    </source>
</evidence>
<protein>
    <recommendedName>
        <fullName evidence="3">DNA methyltransferase</fullName>
    </recommendedName>
</protein>
<comment type="caution">
    <text evidence="1">The sequence shown here is derived from an EMBL/GenBank/DDBJ whole genome shotgun (WGS) entry which is preliminary data.</text>
</comment>
<evidence type="ECO:0008006" key="3">
    <source>
        <dbReference type="Google" id="ProtNLM"/>
    </source>
</evidence>
<reference evidence="1 2" key="1">
    <citation type="submission" date="2024-02" db="EMBL/GenBank/DDBJ databases">
        <authorList>
            <person name="Chen Y."/>
            <person name="Shah S."/>
            <person name="Dougan E. K."/>
            <person name="Thang M."/>
            <person name="Chan C."/>
        </authorList>
    </citation>
    <scope>NUCLEOTIDE SEQUENCE [LARGE SCALE GENOMIC DNA]</scope>
</reference>
<sequence>MSDYIPDGDAVMEIESDDQVDVSELFSRPRLVPLCPAFHLIGGASFDFKDDSELDLGTVNGRTSVWEHIRLYQPKVIILSPPCTLFSQLMKMWGRKSMGEETYEKRLREARRLLQFATEIAAFQIANNRFFIFEHPDGASSWAEDCLIAIAEEPQVFVSRFDQCVYGLKSPYTEEPIRKRTRLLSNMPEVHQIFHGSFCQCDVPHRRIEGSEGGVQLSSYCETYPPDMVNALLSGIQAAIGVHILD</sequence>
<dbReference type="EMBL" id="CAXAMM010041727">
    <property type="protein sequence ID" value="CAK9100947.1"/>
    <property type="molecule type" value="Genomic_DNA"/>
</dbReference>
<gene>
    <name evidence="1" type="ORF">SCF082_LOCUS47211</name>
</gene>